<evidence type="ECO:0000256" key="2">
    <source>
        <dbReference type="ARBA" id="ARBA00022723"/>
    </source>
</evidence>
<dbReference type="Proteomes" id="UP000176101">
    <property type="component" value="Unassembled WGS sequence"/>
</dbReference>
<organism evidence="5 6">
    <name type="scientific">Streptomyces oceani</name>
    <dbReference type="NCBI Taxonomy" id="1075402"/>
    <lineage>
        <taxon>Bacteria</taxon>
        <taxon>Bacillati</taxon>
        <taxon>Actinomycetota</taxon>
        <taxon>Actinomycetes</taxon>
        <taxon>Kitasatosporales</taxon>
        <taxon>Streptomycetaceae</taxon>
        <taxon>Streptomyces</taxon>
    </lineage>
</organism>
<protein>
    <submittedName>
        <fullName evidence="5">Agmatinase</fullName>
    </submittedName>
</protein>
<dbReference type="InterPro" id="IPR023696">
    <property type="entry name" value="Ureohydrolase_dom_sf"/>
</dbReference>
<evidence type="ECO:0000256" key="4">
    <source>
        <dbReference type="RuleBase" id="RU003684"/>
    </source>
</evidence>
<reference evidence="5 6" key="1">
    <citation type="journal article" date="2016" name="Front. Microbiol.">
        <title>Comparative Genomics Analysis of Streptomyces Species Reveals Their Adaptation to the Marine Environment and Their Diversity at the Genomic Level.</title>
        <authorList>
            <person name="Tian X."/>
            <person name="Zhang Z."/>
            <person name="Yang T."/>
            <person name="Chen M."/>
            <person name="Li J."/>
            <person name="Chen F."/>
            <person name="Yang J."/>
            <person name="Li W."/>
            <person name="Zhang B."/>
            <person name="Zhang Z."/>
            <person name="Wu J."/>
            <person name="Zhang C."/>
            <person name="Long L."/>
            <person name="Xiao J."/>
        </authorList>
    </citation>
    <scope>NUCLEOTIDE SEQUENCE [LARGE SCALE GENOMIC DNA]</scope>
    <source>
        <strain evidence="5 6">SCSIO 02100</strain>
    </source>
</reference>
<dbReference type="PROSITE" id="PS51409">
    <property type="entry name" value="ARGINASE_2"/>
    <property type="match status" value="1"/>
</dbReference>
<evidence type="ECO:0000256" key="3">
    <source>
        <dbReference type="ARBA" id="ARBA00022801"/>
    </source>
</evidence>
<dbReference type="PRINTS" id="PR00116">
    <property type="entry name" value="ARGINASE"/>
</dbReference>
<dbReference type="GO" id="GO:0046872">
    <property type="term" value="F:metal ion binding"/>
    <property type="evidence" value="ECO:0007669"/>
    <property type="project" value="UniProtKB-KW"/>
</dbReference>
<dbReference type="GO" id="GO:0033389">
    <property type="term" value="P:putrescine biosynthetic process from arginine, via agmatine"/>
    <property type="evidence" value="ECO:0007669"/>
    <property type="project" value="TreeGrafter"/>
</dbReference>
<evidence type="ECO:0000256" key="1">
    <source>
        <dbReference type="ARBA" id="ARBA00009227"/>
    </source>
</evidence>
<dbReference type="STRING" id="1075402.AN216_04080"/>
<dbReference type="Gene3D" id="3.40.800.10">
    <property type="entry name" value="Ureohydrolase domain"/>
    <property type="match status" value="1"/>
</dbReference>
<keyword evidence="6" id="KW-1185">Reference proteome</keyword>
<name>A0A1E7KMP7_9ACTN</name>
<accession>A0A1E7KMP7</accession>
<dbReference type="CDD" id="cd09990">
    <property type="entry name" value="Agmatinase-like"/>
    <property type="match status" value="1"/>
</dbReference>
<dbReference type="InterPro" id="IPR020855">
    <property type="entry name" value="Ureohydrolase_Mn_BS"/>
</dbReference>
<dbReference type="Pfam" id="PF00491">
    <property type="entry name" value="Arginase"/>
    <property type="match status" value="1"/>
</dbReference>
<dbReference type="SUPFAM" id="SSF52768">
    <property type="entry name" value="Arginase/deacetylase"/>
    <property type="match status" value="1"/>
</dbReference>
<evidence type="ECO:0000313" key="6">
    <source>
        <dbReference type="Proteomes" id="UP000176101"/>
    </source>
</evidence>
<keyword evidence="3 4" id="KW-0378">Hydrolase</keyword>
<dbReference type="GO" id="GO:0008783">
    <property type="term" value="F:agmatinase activity"/>
    <property type="evidence" value="ECO:0007669"/>
    <property type="project" value="TreeGrafter"/>
</dbReference>
<dbReference type="PROSITE" id="PS01053">
    <property type="entry name" value="ARGINASE_1"/>
    <property type="match status" value="1"/>
</dbReference>
<proteinExistence type="inferred from homology"/>
<comment type="caution">
    <text evidence="5">The sequence shown here is derived from an EMBL/GenBank/DDBJ whole genome shotgun (WGS) entry which is preliminary data.</text>
</comment>
<gene>
    <name evidence="5" type="ORF">AN216_04080</name>
</gene>
<sequence length="391" mass="42400">MPAYESAHEGEPNEGEPYEGAWAQRAEAELPGFRHQQETERCLEHGLRGAPTITDRTIPTFSRGELPHFAGERGTFLKCPFVEDVREVGDAEVAVFGVPLDAGATYRPGTRFGPQGIRRSTNLFGTYCYELGVDLREQLNMVDIGDVFTIPGNLEKSFDQISQAMAHVVSNGVTPVVIGGDHSIGYPTIRGMAPHVDGNIGIIHFDRHVDTQESDLDERMHTCPWFHANNISNAPATNLVQIGIGGWQAPRAGVRVSRERGTTIITVSDVERVGVEKVAEIALETAWKDAKAVYLSFDIDVVDAGFVPGTGWPEPGGLLPREALKLVRKVAEAGLAGVEIVECSPPYDWAEQTALLSSRVILDSLATLVRTGRLGRKAARRSGAAWGPEAA</sequence>
<dbReference type="PANTHER" id="PTHR11358:SF26">
    <property type="entry name" value="GUANIDINO ACID HYDROLASE, MITOCHONDRIAL"/>
    <property type="match status" value="1"/>
</dbReference>
<keyword evidence="2" id="KW-0479">Metal-binding</keyword>
<dbReference type="RefSeq" id="WP_070195199.1">
    <property type="nucleotide sequence ID" value="NZ_LJGU01000104.1"/>
</dbReference>
<comment type="similarity">
    <text evidence="1">Belongs to the arginase family. Agmatinase subfamily.</text>
</comment>
<dbReference type="EMBL" id="LJGU01000104">
    <property type="protein sequence ID" value="OEV05166.1"/>
    <property type="molecule type" value="Genomic_DNA"/>
</dbReference>
<dbReference type="InterPro" id="IPR005925">
    <property type="entry name" value="Agmatinase-rel"/>
</dbReference>
<dbReference type="PATRIC" id="fig|1075402.3.peg.3473"/>
<dbReference type="AlphaFoldDB" id="A0A1E7KMP7"/>
<dbReference type="InterPro" id="IPR006035">
    <property type="entry name" value="Ureohydrolase"/>
</dbReference>
<evidence type="ECO:0000313" key="5">
    <source>
        <dbReference type="EMBL" id="OEV05166.1"/>
    </source>
</evidence>
<dbReference type="NCBIfam" id="TIGR01230">
    <property type="entry name" value="agmatinase"/>
    <property type="match status" value="1"/>
</dbReference>
<dbReference type="OrthoDB" id="9788689at2"/>
<dbReference type="PANTHER" id="PTHR11358">
    <property type="entry name" value="ARGINASE/AGMATINASE"/>
    <property type="match status" value="1"/>
</dbReference>